<dbReference type="OrthoDB" id="678784at2"/>
<keyword evidence="5" id="KW-1185">Reference proteome</keyword>
<dbReference type="RefSeq" id="WP_158463953.1">
    <property type="nucleotide sequence ID" value="NZ_VZAD01000076.1"/>
</dbReference>
<sequence length="344" mass="38503">MMKMKQTLWVLALLMSACCMSLTGCKPSLPDDVLSQGKMEDILYDYHLALAMVQNEGGDETQRFIYKDAVLRKHDVTSAEFDSSMVYYMRHTDKMYTIYKNLSDRLNDEAVSLGADASDQSRFGDLASSGDTTNIWRGAQSLVFMTAKPLNYYNFEVKADTSFHKGDCIMLDFESHFIYQDGIRDGLAVLAVQFSNDSIASQVVHVQSSQHYSMQVEDRDTLGIKSVKGFFLLNSGDFSNDFSSATTLKLMFLDHIRMIKMHKKPVQPVNVSSGDADRFDKDSMGKPGVNTPAEVVKPADESVSPKTVSRKADMPLKPTPAVNRKLIAPRELKKIEKVDVKAIK</sequence>
<dbReference type="Proteomes" id="UP000384372">
    <property type="component" value="Unassembled WGS sequence"/>
</dbReference>
<feature type="region of interest" description="Disordered" evidence="1">
    <location>
        <begin position="267"/>
        <end position="322"/>
    </location>
</feature>
<evidence type="ECO:0000313" key="5">
    <source>
        <dbReference type="Proteomes" id="UP000384372"/>
    </source>
</evidence>
<evidence type="ECO:0000256" key="1">
    <source>
        <dbReference type="SAM" id="MobiDB-lite"/>
    </source>
</evidence>
<dbReference type="Pfam" id="PF14129">
    <property type="entry name" value="DUF4296"/>
    <property type="match status" value="1"/>
</dbReference>
<evidence type="ECO:0000256" key="2">
    <source>
        <dbReference type="SAM" id="SignalP"/>
    </source>
</evidence>
<accession>A0A6A7WDC2</accession>
<dbReference type="PROSITE" id="PS51257">
    <property type="entry name" value="PROKAR_LIPOPROTEIN"/>
    <property type="match status" value="1"/>
</dbReference>
<reference evidence="4 5" key="1">
    <citation type="submission" date="2019-09" db="EMBL/GenBank/DDBJ databases">
        <title>Distinct polysaccharide growth profiles of human intestinal Prevotella copri isolates.</title>
        <authorList>
            <person name="Fehlner-Peach H."/>
            <person name="Magnabosco C."/>
            <person name="Raghavan V."/>
            <person name="Scher J.U."/>
            <person name="Tett A."/>
            <person name="Cox L.M."/>
            <person name="Gottsegen C."/>
            <person name="Watters A."/>
            <person name="Wiltshire- Gordon J.D."/>
            <person name="Segata N."/>
            <person name="Bonneau R."/>
            <person name="Littman D.R."/>
        </authorList>
    </citation>
    <scope>NUCLEOTIDE SEQUENCE [LARGE SCALE GENOMIC DNA]</scope>
    <source>
        <strain evidence="5">iAQ1173</strain>
    </source>
</reference>
<comment type="caution">
    <text evidence="4">The sequence shown here is derived from an EMBL/GenBank/DDBJ whole genome shotgun (WGS) entry which is preliminary data.</text>
</comment>
<dbReference type="EMBL" id="VZAD01000076">
    <property type="protein sequence ID" value="MQP12328.1"/>
    <property type="molecule type" value="Genomic_DNA"/>
</dbReference>
<evidence type="ECO:0000259" key="3">
    <source>
        <dbReference type="Pfam" id="PF14129"/>
    </source>
</evidence>
<gene>
    <name evidence="4" type="ORF">F7D20_10270</name>
</gene>
<dbReference type="AlphaFoldDB" id="A0A6A7WDC2"/>
<feature type="chain" id="PRO_5025387405" evidence="2">
    <location>
        <begin position="22"/>
        <end position="344"/>
    </location>
</feature>
<evidence type="ECO:0000313" key="4">
    <source>
        <dbReference type="EMBL" id="MQP12328.1"/>
    </source>
</evidence>
<keyword evidence="2" id="KW-0732">Signal</keyword>
<organism evidence="4 5">
    <name type="scientific">Segatella copri</name>
    <dbReference type="NCBI Taxonomy" id="165179"/>
    <lineage>
        <taxon>Bacteria</taxon>
        <taxon>Pseudomonadati</taxon>
        <taxon>Bacteroidota</taxon>
        <taxon>Bacteroidia</taxon>
        <taxon>Bacteroidales</taxon>
        <taxon>Prevotellaceae</taxon>
        <taxon>Segatella</taxon>
    </lineage>
</organism>
<name>A0A6A7WDC2_9BACT</name>
<feature type="compositionally biased region" description="Basic and acidic residues" evidence="1">
    <location>
        <begin position="275"/>
        <end position="284"/>
    </location>
</feature>
<feature type="signal peptide" evidence="2">
    <location>
        <begin position="1"/>
        <end position="21"/>
    </location>
</feature>
<feature type="domain" description="DUF4296" evidence="3">
    <location>
        <begin position="30"/>
        <end position="109"/>
    </location>
</feature>
<protein>
    <submittedName>
        <fullName evidence="4">DUF4296 domain-containing protein</fullName>
    </submittedName>
</protein>
<dbReference type="InterPro" id="IPR025381">
    <property type="entry name" value="DUF4296"/>
</dbReference>
<proteinExistence type="predicted"/>